<protein>
    <submittedName>
        <fullName evidence="1">Putative PD-(D/E)XK family member</fullName>
    </submittedName>
</protein>
<dbReference type="Pfam" id="PF14390">
    <property type="entry name" value="DUF4420"/>
    <property type="match status" value="1"/>
</dbReference>
<dbReference type="Proteomes" id="UP000192917">
    <property type="component" value="Unassembled WGS sequence"/>
</dbReference>
<evidence type="ECO:0000313" key="2">
    <source>
        <dbReference type="Proteomes" id="UP000192917"/>
    </source>
</evidence>
<reference evidence="1 2" key="1">
    <citation type="submission" date="2017-04" db="EMBL/GenBank/DDBJ databases">
        <authorList>
            <person name="Afonso C.L."/>
            <person name="Miller P.J."/>
            <person name="Scott M.A."/>
            <person name="Spackman E."/>
            <person name="Goraichik I."/>
            <person name="Dimitrov K.M."/>
            <person name="Suarez D.L."/>
            <person name="Swayne D.E."/>
        </authorList>
    </citation>
    <scope>NUCLEOTIDE SEQUENCE [LARGE SCALE GENOMIC DNA]</scope>
    <source>
        <strain evidence="1 2">USBA 355</strain>
    </source>
</reference>
<keyword evidence="2" id="KW-1185">Reference proteome</keyword>
<dbReference type="STRING" id="560819.SAMN05428998_118107"/>
<sequence length="337" mass="35943">MSVADLSALAWSRLREETTAASQELGIPSLALPVRTDQGPARLALGQDGQARLLLPIAPGAPFPRIVESRGLGLRDSLLTADGRAVRFIDLACREPALEDVFRALVAETLGRLQSGDRPDVAVEGAVRDFRTLLLRARPDEITLEAAIGLLGELNVLSRLLTASPGAWRAWKGPEGARHDFRAGAIAIEVKATVRGAGRTMTVSALDQLLEPPGGELFVYWLAFEPDPAGDLTVPALVHRVLQLADDVEGLASLLLGAGYDVAAGDAWLAWRFSALTAELYAVRPGFPRLVPDDFEGGSLPVGVSGFRYVVDLGAALEFRLSDGEAGELTRRIAQCL</sequence>
<dbReference type="InterPro" id="IPR025534">
    <property type="entry name" value="DUF4420"/>
</dbReference>
<evidence type="ECO:0000313" key="1">
    <source>
        <dbReference type="EMBL" id="SMF52266.1"/>
    </source>
</evidence>
<accession>A0A1Y6C9X6</accession>
<dbReference type="AlphaFoldDB" id="A0A1Y6C9X6"/>
<gene>
    <name evidence="1" type="ORF">SAMN05428998_118107</name>
</gene>
<proteinExistence type="predicted"/>
<dbReference type="RefSeq" id="WP_085124487.1">
    <property type="nucleotide sequence ID" value="NZ_FWZX01000018.1"/>
</dbReference>
<name>A0A1Y6C9X6_9PROT</name>
<dbReference type="EMBL" id="FWZX01000018">
    <property type="protein sequence ID" value="SMF52266.1"/>
    <property type="molecule type" value="Genomic_DNA"/>
</dbReference>
<organism evidence="1 2">
    <name type="scientific">Tistlia consotensis USBA 355</name>
    <dbReference type="NCBI Taxonomy" id="560819"/>
    <lineage>
        <taxon>Bacteria</taxon>
        <taxon>Pseudomonadati</taxon>
        <taxon>Pseudomonadota</taxon>
        <taxon>Alphaproteobacteria</taxon>
        <taxon>Rhodospirillales</taxon>
        <taxon>Rhodovibrionaceae</taxon>
        <taxon>Tistlia</taxon>
    </lineage>
</organism>